<dbReference type="EMBL" id="LT934115">
    <property type="protein sequence ID" value="VAH61740.1"/>
    <property type="molecule type" value="Genomic_DNA"/>
</dbReference>
<evidence type="ECO:0000313" key="7">
    <source>
        <dbReference type="EMBL" id="VAH61740.1"/>
    </source>
</evidence>
<keyword evidence="4" id="KW-0238">DNA-binding</keyword>
<dbReference type="GO" id="GO:0003677">
    <property type="term" value="F:DNA binding"/>
    <property type="evidence" value="ECO:0007669"/>
    <property type="project" value="UniProtKB-KW"/>
</dbReference>
<gene>
    <name evidence="7" type="ORF">TRITD_3Av1G146940</name>
</gene>
<feature type="domain" description="C3H1-type" evidence="6">
    <location>
        <begin position="35"/>
        <end position="63"/>
    </location>
</feature>
<dbReference type="Gene3D" id="2.30.30.1190">
    <property type="match status" value="1"/>
</dbReference>
<dbReference type="PROSITE" id="PS50103">
    <property type="entry name" value="ZF_C3H1"/>
    <property type="match status" value="1"/>
</dbReference>
<evidence type="ECO:0000259" key="6">
    <source>
        <dbReference type="PROSITE" id="PS50103"/>
    </source>
</evidence>
<accession>A0A9R0RJM3</accession>
<reference evidence="7 8" key="1">
    <citation type="submission" date="2017-09" db="EMBL/GenBank/DDBJ databases">
        <authorList>
            <consortium name="International Durum Wheat Genome Sequencing Consortium (IDWGSC)"/>
            <person name="Milanesi L."/>
        </authorList>
    </citation>
    <scope>NUCLEOTIDE SEQUENCE [LARGE SCALE GENOMIC DNA]</scope>
    <source>
        <strain evidence="8">cv. Svevo</strain>
    </source>
</reference>
<evidence type="ECO:0000256" key="4">
    <source>
        <dbReference type="ARBA" id="ARBA00023125"/>
    </source>
</evidence>
<name>A0A9R0RJM3_TRITD</name>
<evidence type="ECO:0000256" key="2">
    <source>
        <dbReference type="ARBA" id="ARBA00022771"/>
    </source>
</evidence>
<dbReference type="GO" id="GO:0008270">
    <property type="term" value="F:zinc ion binding"/>
    <property type="evidence" value="ECO:0007669"/>
    <property type="project" value="UniProtKB-KW"/>
</dbReference>
<proteinExistence type="predicted"/>
<dbReference type="PANTHER" id="PTHR12506:SF82">
    <property type="entry name" value="ZINC FINGER CCCH DOMAIN-CONTAINING PROTEIN 64-RELATED"/>
    <property type="match status" value="1"/>
</dbReference>
<dbReference type="InterPro" id="IPR036855">
    <property type="entry name" value="Znf_CCCH_sf"/>
</dbReference>
<dbReference type="PANTHER" id="PTHR12506">
    <property type="entry name" value="PROTEIN PHOSPHATASE RELATED"/>
    <property type="match status" value="1"/>
</dbReference>
<organism evidence="7 8">
    <name type="scientific">Triticum turgidum subsp. durum</name>
    <name type="common">Durum wheat</name>
    <name type="synonym">Triticum durum</name>
    <dbReference type="NCBI Taxonomy" id="4567"/>
    <lineage>
        <taxon>Eukaryota</taxon>
        <taxon>Viridiplantae</taxon>
        <taxon>Streptophyta</taxon>
        <taxon>Embryophyta</taxon>
        <taxon>Tracheophyta</taxon>
        <taxon>Spermatophyta</taxon>
        <taxon>Magnoliopsida</taxon>
        <taxon>Liliopsida</taxon>
        <taxon>Poales</taxon>
        <taxon>Poaceae</taxon>
        <taxon>BOP clade</taxon>
        <taxon>Pooideae</taxon>
        <taxon>Triticodae</taxon>
        <taxon>Triticeae</taxon>
        <taxon>Triticinae</taxon>
        <taxon>Triticum</taxon>
    </lineage>
</organism>
<keyword evidence="8" id="KW-1185">Reference proteome</keyword>
<protein>
    <recommendedName>
        <fullName evidence="6">C3H1-type domain-containing protein</fullName>
    </recommendedName>
</protein>
<dbReference type="Gramene" id="TRITD3Av1G146940.8">
    <property type="protein sequence ID" value="TRITD3Av1G146940.8"/>
    <property type="gene ID" value="TRITD3Av1G146940"/>
</dbReference>
<dbReference type="GO" id="GO:0003729">
    <property type="term" value="F:mRNA binding"/>
    <property type="evidence" value="ECO:0007669"/>
    <property type="project" value="UniProtKB-ARBA"/>
</dbReference>
<evidence type="ECO:0000256" key="5">
    <source>
        <dbReference type="PROSITE-ProRule" id="PRU00723"/>
    </source>
</evidence>
<dbReference type="SUPFAM" id="SSF90229">
    <property type="entry name" value="CCCH zinc finger"/>
    <property type="match status" value="1"/>
</dbReference>
<sequence>MGSHSTIGQSDAFYSPNTMVKRPRLESSLPIYPQRPGEKECAFYMRTRTCKYEETCKFDHPQWVPEGGIPNWKERSTPPWVSWQKTHLVSKHD</sequence>
<dbReference type="Pfam" id="PF00642">
    <property type="entry name" value="zf-CCCH"/>
    <property type="match status" value="1"/>
</dbReference>
<keyword evidence="2 5" id="KW-0863">Zinc-finger</keyword>
<dbReference type="AlphaFoldDB" id="A0A9R0RJM3"/>
<keyword evidence="3 5" id="KW-0862">Zinc</keyword>
<feature type="zinc finger region" description="C3H1-type" evidence="5">
    <location>
        <begin position="35"/>
        <end position="63"/>
    </location>
</feature>
<keyword evidence="1 5" id="KW-0479">Metal-binding</keyword>
<dbReference type="Proteomes" id="UP000324705">
    <property type="component" value="Chromosome 3A"/>
</dbReference>
<evidence type="ECO:0000256" key="3">
    <source>
        <dbReference type="ARBA" id="ARBA00022833"/>
    </source>
</evidence>
<evidence type="ECO:0000313" key="8">
    <source>
        <dbReference type="Proteomes" id="UP000324705"/>
    </source>
</evidence>
<dbReference type="InterPro" id="IPR050974">
    <property type="entry name" value="Plant_ZF_CCCH"/>
</dbReference>
<dbReference type="InterPro" id="IPR000571">
    <property type="entry name" value="Znf_CCCH"/>
</dbReference>
<evidence type="ECO:0000256" key="1">
    <source>
        <dbReference type="ARBA" id="ARBA00022723"/>
    </source>
</evidence>